<dbReference type="InterPro" id="IPR045729">
    <property type="entry name" value="DUF6083"/>
</dbReference>
<feature type="region of interest" description="Disordered" evidence="1">
    <location>
        <begin position="330"/>
        <end position="352"/>
    </location>
</feature>
<comment type="caution">
    <text evidence="2">The sequence shown here is derived from an EMBL/GenBank/DDBJ whole genome shotgun (WGS) entry which is preliminary data.</text>
</comment>
<sequence>MRIWHSSQSKTPVKDCVERCTWCGNSVEWHDTFEGTRVPIIPREFPVRAVPPRYRWHLSNGTAYLGANPRDYGYCRVKHSSVCPAVEHDDLDPAMQPLVRALAIRIQKAIAEGLFVPTPVGPRGEAEVQEPDPAIAEERGGTRHVIKYSGFLRICPGPLDELTCVAATAEGRCEALVLDEDEGYWEQIDAPHLPGRAGQMTLLDLRGRAWVWSIDTIDFQHALRWLRQRCHDHGKYGSYPDASPTELVTFDPYRHGDFLISDRPAGYRASPVRGWELSPRRAKRQRCATEDCHNSTVVAVEEGWLCWQCEKQAKRRRAVHAKWQAKASAARALSSEESAVGEQDTTGGGTLP</sequence>
<dbReference type="Proteomes" id="UP001589709">
    <property type="component" value="Unassembled WGS sequence"/>
</dbReference>
<evidence type="ECO:0000313" key="3">
    <source>
        <dbReference type="Proteomes" id="UP001589709"/>
    </source>
</evidence>
<reference evidence="2 3" key="1">
    <citation type="submission" date="2024-09" db="EMBL/GenBank/DDBJ databases">
        <authorList>
            <person name="Sun Q."/>
            <person name="Mori K."/>
        </authorList>
    </citation>
    <scope>NUCLEOTIDE SEQUENCE [LARGE SCALE GENOMIC DNA]</scope>
    <source>
        <strain evidence="2 3">JCM 6917</strain>
    </source>
</reference>
<evidence type="ECO:0000256" key="1">
    <source>
        <dbReference type="SAM" id="MobiDB-lite"/>
    </source>
</evidence>
<name>A0ABV5N3R3_9ACTN</name>
<accession>A0ABV5N3R3</accession>
<keyword evidence="3" id="KW-1185">Reference proteome</keyword>
<evidence type="ECO:0000313" key="2">
    <source>
        <dbReference type="EMBL" id="MFB9464932.1"/>
    </source>
</evidence>
<dbReference type="Pfam" id="PF19561">
    <property type="entry name" value="DUF6083"/>
    <property type="match status" value="1"/>
</dbReference>
<protein>
    <submittedName>
        <fullName evidence="2">DUF6083 domain-containing protein</fullName>
    </submittedName>
</protein>
<gene>
    <name evidence="2" type="ORF">ACFF45_20005</name>
</gene>
<proteinExistence type="predicted"/>
<dbReference type="EMBL" id="JBHMCY010000037">
    <property type="protein sequence ID" value="MFB9464932.1"/>
    <property type="molecule type" value="Genomic_DNA"/>
</dbReference>
<organism evidence="2 3">
    <name type="scientific">Streptomyces cinereospinus</name>
    <dbReference type="NCBI Taxonomy" id="285561"/>
    <lineage>
        <taxon>Bacteria</taxon>
        <taxon>Bacillati</taxon>
        <taxon>Actinomycetota</taxon>
        <taxon>Actinomycetes</taxon>
        <taxon>Kitasatosporales</taxon>
        <taxon>Streptomycetaceae</taxon>
        <taxon>Streptomyces</taxon>
    </lineage>
</organism>
<dbReference type="RefSeq" id="WP_381347814.1">
    <property type="nucleotide sequence ID" value="NZ_JBHMCY010000037.1"/>
</dbReference>